<dbReference type="InterPro" id="IPR004358">
    <property type="entry name" value="Sig_transdc_His_kin-like_C"/>
</dbReference>
<dbReference type="EMBL" id="LKTM01000365">
    <property type="protein sequence ID" value="KQH75860.1"/>
    <property type="molecule type" value="Genomic_DNA"/>
</dbReference>
<dbReference type="Gene3D" id="3.40.50.300">
    <property type="entry name" value="P-loop containing nucleotide triphosphate hydrolases"/>
    <property type="match status" value="1"/>
</dbReference>
<keyword evidence="9 16" id="KW-0418">Kinase</keyword>
<comment type="caution">
    <text evidence="16">The sequence shown here is derived from an EMBL/GenBank/DDBJ whole genome shotgun (WGS) entry which is preliminary data.</text>
</comment>
<keyword evidence="5" id="KW-0597">Phosphoprotein</keyword>
<dbReference type="PROSITE" id="PS50109">
    <property type="entry name" value="HIS_KIN"/>
    <property type="match status" value="1"/>
</dbReference>
<dbReference type="FunFam" id="3.40.50.300:FF:000483">
    <property type="entry name" value="Sensor histidine kinase KdpD"/>
    <property type="match status" value="1"/>
</dbReference>
<dbReference type="InterPro" id="IPR052023">
    <property type="entry name" value="Histidine_kinase_KdpD"/>
</dbReference>
<dbReference type="Gene3D" id="3.40.50.620">
    <property type="entry name" value="HUPs"/>
    <property type="match status" value="1"/>
</dbReference>
<evidence type="ECO:0000256" key="11">
    <source>
        <dbReference type="ARBA" id="ARBA00022989"/>
    </source>
</evidence>
<evidence type="ECO:0000259" key="15">
    <source>
        <dbReference type="PROSITE" id="PS50109"/>
    </source>
</evidence>
<evidence type="ECO:0000256" key="9">
    <source>
        <dbReference type="ARBA" id="ARBA00022777"/>
    </source>
</evidence>
<dbReference type="InterPro" id="IPR027417">
    <property type="entry name" value="P-loop_NTPase"/>
</dbReference>
<keyword evidence="8" id="KW-0547">Nucleotide-binding</keyword>
<dbReference type="InterPro" id="IPR025201">
    <property type="entry name" value="KdpD_TM"/>
</dbReference>
<evidence type="ECO:0000256" key="6">
    <source>
        <dbReference type="ARBA" id="ARBA00022679"/>
    </source>
</evidence>
<dbReference type="SUPFAM" id="SSF52402">
    <property type="entry name" value="Adenine nucleotide alpha hydrolases-like"/>
    <property type="match status" value="1"/>
</dbReference>
<organism evidence="16 17">
    <name type="scientific">Mycobacterium gordonae</name>
    <dbReference type="NCBI Taxonomy" id="1778"/>
    <lineage>
        <taxon>Bacteria</taxon>
        <taxon>Bacillati</taxon>
        <taxon>Actinomycetota</taxon>
        <taxon>Actinomycetes</taxon>
        <taxon>Mycobacteriales</taxon>
        <taxon>Mycobacteriaceae</taxon>
        <taxon>Mycobacterium</taxon>
    </lineage>
</organism>
<evidence type="ECO:0000256" key="2">
    <source>
        <dbReference type="ARBA" id="ARBA00004141"/>
    </source>
</evidence>
<dbReference type="InterPro" id="IPR014729">
    <property type="entry name" value="Rossmann-like_a/b/a_fold"/>
</dbReference>
<dbReference type="SMART" id="SM00388">
    <property type="entry name" value="HisKA"/>
    <property type="match status" value="1"/>
</dbReference>
<dbReference type="GO" id="GO:0005886">
    <property type="term" value="C:plasma membrane"/>
    <property type="evidence" value="ECO:0007669"/>
    <property type="project" value="UniProtKB-SubCell"/>
</dbReference>
<gene>
    <name evidence="16" type="ORF">AO501_12490</name>
</gene>
<dbReference type="GO" id="GO:0005524">
    <property type="term" value="F:ATP binding"/>
    <property type="evidence" value="ECO:0007669"/>
    <property type="project" value="UniProtKB-KW"/>
</dbReference>
<evidence type="ECO:0000313" key="17">
    <source>
        <dbReference type="Proteomes" id="UP000051677"/>
    </source>
</evidence>
<dbReference type="Pfam" id="PF00512">
    <property type="entry name" value="HisKA"/>
    <property type="match status" value="1"/>
</dbReference>
<feature type="transmembrane region" description="Helical" evidence="14">
    <location>
        <begin position="472"/>
        <end position="489"/>
    </location>
</feature>
<name>A0A0Q2X3F0_MYCGO</name>
<evidence type="ECO:0000256" key="10">
    <source>
        <dbReference type="ARBA" id="ARBA00022840"/>
    </source>
</evidence>
<dbReference type="CDD" id="cd00082">
    <property type="entry name" value="HisKA"/>
    <property type="match status" value="1"/>
</dbReference>
<evidence type="ECO:0000256" key="14">
    <source>
        <dbReference type="SAM" id="Phobius"/>
    </source>
</evidence>
<dbReference type="Pfam" id="PF13493">
    <property type="entry name" value="DUF4118"/>
    <property type="match status" value="1"/>
</dbReference>
<dbReference type="GO" id="GO:0005737">
    <property type="term" value="C:cytoplasm"/>
    <property type="evidence" value="ECO:0007669"/>
    <property type="project" value="UniProtKB-ARBA"/>
</dbReference>
<dbReference type="InterPro" id="IPR003661">
    <property type="entry name" value="HisK_dim/P_dom"/>
</dbReference>
<keyword evidence="13 14" id="KW-0472">Membrane</keyword>
<keyword evidence="10" id="KW-0067">ATP-binding</keyword>
<dbReference type="Gene3D" id="1.10.287.130">
    <property type="match status" value="1"/>
</dbReference>
<proteinExistence type="predicted"/>
<dbReference type="InterPro" id="IPR005467">
    <property type="entry name" value="His_kinase_dom"/>
</dbReference>
<dbReference type="EC" id="2.7.13.3" evidence="4"/>
<dbReference type="Pfam" id="PF02518">
    <property type="entry name" value="HATPase_c"/>
    <property type="match status" value="1"/>
</dbReference>
<dbReference type="InterPro" id="IPR003852">
    <property type="entry name" value="Sig_transdc_His_kinase_KdpD_N"/>
</dbReference>
<keyword evidence="11 14" id="KW-1133">Transmembrane helix</keyword>
<dbReference type="InterPro" id="IPR038318">
    <property type="entry name" value="KdpD_sf"/>
</dbReference>
<evidence type="ECO:0000256" key="12">
    <source>
        <dbReference type="ARBA" id="ARBA00023012"/>
    </source>
</evidence>
<dbReference type="PANTHER" id="PTHR45569:SF1">
    <property type="entry name" value="SENSOR PROTEIN KDPD"/>
    <property type="match status" value="1"/>
</dbReference>
<evidence type="ECO:0000313" key="16">
    <source>
        <dbReference type="EMBL" id="KQH75860.1"/>
    </source>
</evidence>
<dbReference type="PANTHER" id="PTHR45569">
    <property type="entry name" value="SENSOR PROTEIN KDPD"/>
    <property type="match status" value="1"/>
</dbReference>
<dbReference type="SMART" id="SM00387">
    <property type="entry name" value="HATPase_c"/>
    <property type="match status" value="1"/>
</dbReference>
<evidence type="ECO:0000256" key="5">
    <source>
        <dbReference type="ARBA" id="ARBA00022553"/>
    </source>
</evidence>
<dbReference type="CDD" id="cd00075">
    <property type="entry name" value="HATPase"/>
    <property type="match status" value="1"/>
</dbReference>
<dbReference type="Pfam" id="PF00582">
    <property type="entry name" value="Usp"/>
    <property type="match status" value="1"/>
</dbReference>
<dbReference type="PRINTS" id="PR00344">
    <property type="entry name" value="BCTRLSENSOR"/>
</dbReference>
<dbReference type="Gene3D" id="3.30.565.10">
    <property type="entry name" value="Histidine kinase-like ATPase, C-terminal domain"/>
    <property type="match status" value="1"/>
</dbReference>
<dbReference type="InterPro" id="IPR036890">
    <property type="entry name" value="HATPase_C_sf"/>
</dbReference>
<feature type="domain" description="Histidine kinase" evidence="15">
    <location>
        <begin position="632"/>
        <end position="849"/>
    </location>
</feature>
<dbReference type="AlphaFoldDB" id="A0A0Q2X3F0"/>
<dbReference type="SUPFAM" id="SSF47384">
    <property type="entry name" value="Homodimeric domain of signal transducing histidine kinase"/>
    <property type="match status" value="1"/>
</dbReference>
<dbReference type="OrthoDB" id="9806130at2"/>
<comment type="catalytic activity">
    <reaction evidence="1">
        <text>ATP + protein L-histidine = ADP + protein N-phospho-L-histidine.</text>
        <dbReference type="EC" id="2.7.13.3"/>
    </reaction>
</comment>
<dbReference type="GO" id="GO:0000155">
    <property type="term" value="F:phosphorelay sensor kinase activity"/>
    <property type="evidence" value="ECO:0007669"/>
    <property type="project" value="InterPro"/>
</dbReference>
<reference evidence="16 17" key="1">
    <citation type="submission" date="2015-10" db="EMBL/GenBank/DDBJ databases">
        <title>Mycobacterium gordonae draft genome assembly.</title>
        <authorList>
            <person name="Ustinova V."/>
            <person name="Smirnova T."/>
            <person name="Blagodatskikh K."/>
            <person name="Varlamov D."/>
            <person name="Larionova E."/>
            <person name="Chernousova L."/>
        </authorList>
    </citation>
    <scope>NUCLEOTIDE SEQUENCE [LARGE SCALE GENOMIC DNA]</scope>
    <source>
        <strain evidence="16 17">CTRI 14-8773</strain>
    </source>
</reference>
<dbReference type="RefSeq" id="WP_055581215.1">
    <property type="nucleotide sequence ID" value="NZ_LKTM01000365.1"/>
</dbReference>
<evidence type="ECO:0000256" key="13">
    <source>
        <dbReference type="ARBA" id="ARBA00023136"/>
    </source>
</evidence>
<accession>A0A0Q2X3F0</accession>
<dbReference type="Proteomes" id="UP000051677">
    <property type="component" value="Unassembled WGS sequence"/>
</dbReference>
<dbReference type="InterPro" id="IPR006016">
    <property type="entry name" value="UspA"/>
</dbReference>
<dbReference type="Pfam" id="PF02702">
    <property type="entry name" value="KdpD"/>
    <property type="match status" value="1"/>
</dbReference>
<evidence type="ECO:0000256" key="3">
    <source>
        <dbReference type="ARBA" id="ARBA00004236"/>
    </source>
</evidence>
<feature type="transmembrane region" description="Helical" evidence="14">
    <location>
        <begin position="421"/>
        <end position="452"/>
    </location>
</feature>
<evidence type="ECO:0000256" key="1">
    <source>
        <dbReference type="ARBA" id="ARBA00000085"/>
    </source>
</evidence>
<dbReference type="FunFam" id="3.40.50.620:FF:000112">
    <property type="entry name" value="Sensor histidine kinase KdpD"/>
    <property type="match status" value="1"/>
</dbReference>
<sequence length="849" mass="91337">MMVDVTDVNLDEHRTKRGELRIYLGAAPGVGKTYAMLGEAHRRLERGTDLVAAVIETHGRAKTAELLKGIETIPPRFIEYRGGSFPELDVPAVLARHPHVVLVDELAHTNTPGSKNAKRWQDVEELLDAGITVISTVNIQHLESLNDVVAQITGIEQKETIPDSIVRQASQVELIDITPEALRRRLSHGNVYASERIDAALSNYFRPGNLTALRELALLWLADQVDTALAKYRAENKITATWEARERVVVAVTGGPESETLVRRASRIASKSTAELMVVHVVRGDGLAGLSETRMAKIRELANSLDASLHTVVGDDVPSALLDFAREMNATQLVVGTSRRPRWARIFDEGIGPAIVEHSGKIDVHMVTHEESKRGVRTASISPRERRVASWLAAVVVPSLICGMTVSWLDRYLDNGGESALFFVGVLLVGLLGGVAPAVLSAVLSGLLLNYFLITPRHSFTIAEPNSAVTELVLLLIAVAVAVLVDGAAKRSREARRASQEAELLTLFAGSVLRGADLDTLLERVRETYSQRAVSMLREDTVDGRPRSRVVASVGKDVCATVDSADTAIEVGDDEFWMLLGGRRLAARDRRVLHAVATQAAGLIKQRELADEASRTEAIVRADELRRSLLSAVSHDLRTPLAAAKVAVSSLRAGDVAFSAEDTAELLATIEESIDSLTALVGNLLDSSRLAAGVVHPNLQRVYLEEVVQRALVSIGRGATGFFRSAIDRVKVDVGDAVAMADAGLLERVLANLIDNSLRYAPDCVVRVNAGRVGDRVLINVIDEGPGVPHGAEEQIFEPFQRLGDHDNTTGVGLGMSVARGFVEAMGGTISAGDTPGGGLTVMVELGAP</sequence>
<dbReference type="InterPro" id="IPR036097">
    <property type="entry name" value="HisK_dim/P_sf"/>
</dbReference>
<dbReference type="InterPro" id="IPR003594">
    <property type="entry name" value="HATPase_dom"/>
</dbReference>
<keyword evidence="7 14" id="KW-0812">Transmembrane</keyword>
<evidence type="ECO:0000256" key="7">
    <source>
        <dbReference type="ARBA" id="ARBA00022692"/>
    </source>
</evidence>
<dbReference type="STRING" id="1778.A9W97_17450"/>
<dbReference type="CDD" id="cd01987">
    <property type="entry name" value="USP_KdpD-like"/>
    <property type="match status" value="1"/>
</dbReference>
<evidence type="ECO:0000256" key="8">
    <source>
        <dbReference type="ARBA" id="ARBA00022741"/>
    </source>
</evidence>
<dbReference type="Gene3D" id="1.20.120.620">
    <property type="entry name" value="Backbone structure of the membrane domain of e. Coli histidine kinase receptor kdpd"/>
    <property type="match status" value="1"/>
</dbReference>
<protein>
    <recommendedName>
        <fullName evidence="4">histidine kinase</fullName>
        <ecNumber evidence="4">2.7.13.3</ecNumber>
    </recommendedName>
</protein>
<feature type="transmembrane region" description="Helical" evidence="14">
    <location>
        <begin position="388"/>
        <end position="409"/>
    </location>
</feature>
<dbReference type="FunFam" id="1.10.287.130:FF:000021">
    <property type="entry name" value="Sensor histidine kinase KdpD"/>
    <property type="match status" value="1"/>
</dbReference>
<evidence type="ECO:0000256" key="4">
    <source>
        <dbReference type="ARBA" id="ARBA00012438"/>
    </source>
</evidence>
<comment type="subcellular location">
    <subcellularLocation>
        <location evidence="3">Cell membrane</location>
    </subcellularLocation>
    <subcellularLocation>
        <location evidence="2">Membrane</location>
        <topology evidence="2">Multi-pass membrane protein</topology>
    </subcellularLocation>
</comment>
<dbReference type="SUPFAM" id="SSF55874">
    <property type="entry name" value="ATPase domain of HSP90 chaperone/DNA topoisomerase II/histidine kinase"/>
    <property type="match status" value="1"/>
</dbReference>
<keyword evidence="6" id="KW-0808">Transferase</keyword>
<keyword evidence="12" id="KW-0902">Two-component regulatory system</keyword>